<evidence type="ECO:0000256" key="1">
    <source>
        <dbReference type="ARBA" id="ARBA00022801"/>
    </source>
</evidence>
<dbReference type="PANTHER" id="PTHR43674">
    <property type="entry name" value="NITRILASE C965.09-RELATED"/>
    <property type="match status" value="1"/>
</dbReference>
<feature type="domain" description="CN hydrolase" evidence="2">
    <location>
        <begin position="1"/>
        <end position="243"/>
    </location>
</feature>
<dbReference type="SUPFAM" id="SSF56317">
    <property type="entry name" value="Carbon-nitrogen hydrolase"/>
    <property type="match status" value="1"/>
</dbReference>
<dbReference type="GO" id="GO:0016811">
    <property type="term" value="F:hydrolase activity, acting on carbon-nitrogen (but not peptide) bonds, in linear amides"/>
    <property type="evidence" value="ECO:0007669"/>
    <property type="project" value="UniProtKB-ARBA"/>
</dbReference>
<dbReference type="InterPro" id="IPR050345">
    <property type="entry name" value="Aliph_Amidase/BUP"/>
</dbReference>
<dbReference type="RefSeq" id="WP_369343819.1">
    <property type="nucleotide sequence ID" value="NZ_CP129674.1"/>
</dbReference>
<proteinExistence type="predicted"/>
<dbReference type="AlphaFoldDB" id="A0AB39U5J1"/>
<sequence>MKKTVGVLENIPELIYGTDGWTKLQQQIERQPVDFLVLNELPFGTWLASSHTFDKSRWEESISISQDALKHLDEFNAENIVGSMPMETADGTRVNAGFLWSRKDGLSIHHYKQHLPHGPGYWETTWTSPGSAGFESFEVSGLKVGFMICTDIMFPEHARQYGRENVDLIVCPRATPPLDQAMFHAALTMAATVSGSYVASSNRGYTDSLGFSYEGNGRVISPRGIDIAVTNPEDSYLVVDIDTDFVRAKQARYPIDVH</sequence>
<name>A0AB39U5J1_9BIFI</name>
<gene>
    <name evidence="3" type="ORF">QN215_08150</name>
</gene>
<reference evidence="3" key="1">
    <citation type="submission" date="2023-07" db="EMBL/GenBank/DDBJ databases">
        <title>Bifidobacterium aquikefiriaerophilum sp. nov. and Bifidobacterium eccum sp. nov., isolated from water kefir.</title>
        <authorList>
            <person name="Breselge S."/>
            <person name="Bellassi P."/>
            <person name="Barcenilla C."/>
            <person name="Alvarez-Ordonez A."/>
            <person name="Morelli L."/>
            <person name="Cotter P.D."/>
        </authorList>
    </citation>
    <scope>NUCLEOTIDE SEQUENCE</scope>
    <source>
        <strain evidence="3">WK041_4_12</strain>
    </source>
</reference>
<organism evidence="3">
    <name type="scientific">Bifidobacterium aquikefiricola</name>
    <dbReference type="NCBI Taxonomy" id="3059038"/>
    <lineage>
        <taxon>Bacteria</taxon>
        <taxon>Bacillati</taxon>
        <taxon>Actinomycetota</taxon>
        <taxon>Actinomycetes</taxon>
        <taxon>Bifidobacteriales</taxon>
        <taxon>Bifidobacteriaceae</taxon>
        <taxon>Bifidobacterium</taxon>
    </lineage>
</organism>
<dbReference type="PROSITE" id="PS50263">
    <property type="entry name" value="CN_HYDROLASE"/>
    <property type="match status" value="1"/>
</dbReference>
<accession>A0AB39U5J1</accession>
<dbReference type="EMBL" id="CP129674">
    <property type="protein sequence ID" value="XDS44227.1"/>
    <property type="molecule type" value="Genomic_DNA"/>
</dbReference>
<dbReference type="PANTHER" id="PTHR43674:SF2">
    <property type="entry name" value="BETA-UREIDOPROPIONASE"/>
    <property type="match status" value="1"/>
</dbReference>
<dbReference type="InterPro" id="IPR036526">
    <property type="entry name" value="C-N_Hydrolase_sf"/>
</dbReference>
<dbReference type="CDD" id="cd07197">
    <property type="entry name" value="nitrilase"/>
    <property type="match status" value="1"/>
</dbReference>
<evidence type="ECO:0000259" key="2">
    <source>
        <dbReference type="PROSITE" id="PS50263"/>
    </source>
</evidence>
<dbReference type="InterPro" id="IPR003010">
    <property type="entry name" value="C-N_Hydrolase"/>
</dbReference>
<keyword evidence="1 3" id="KW-0378">Hydrolase</keyword>
<evidence type="ECO:0000313" key="3">
    <source>
        <dbReference type="EMBL" id="XDS44227.1"/>
    </source>
</evidence>
<dbReference type="Gene3D" id="3.60.110.10">
    <property type="entry name" value="Carbon-nitrogen hydrolase"/>
    <property type="match status" value="1"/>
</dbReference>
<dbReference type="Pfam" id="PF00795">
    <property type="entry name" value="CN_hydrolase"/>
    <property type="match status" value="1"/>
</dbReference>
<dbReference type="KEGG" id="baqk:QN215_08150"/>
<protein>
    <submittedName>
        <fullName evidence="3">Carbon-nitrogen hydrolase family protein</fullName>
    </submittedName>
</protein>